<dbReference type="Proteomes" id="UP000314982">
    <property type="component" value="Unassembled WGS sequence"/>
</dbReference>
<keyword evidence="9" id="KW-1185">Reference proteome</keyword>
<dbReference type="PANTHER" id="PTHR24100">
    <property type="entry name" value="BUTYROPHILIN"/>
    <property type="match status" value="1"/>
</dbReference>
<dbReference type="InterPro" id="IPR007110">
    <property type="entry name" value="Ig-like_dom"/>
</dbReference>
<evidence type="ECO:0000256" key="6">
    <source>
        <dbReference type="ARBA" id="ARBA00023319"/>
    </source>
</evidence>
<dbReference type="InterPro" id="IPR050504">
    <property type="entry name" value="IgSF_BTN/MOG"/>
</dbReference>
<keyword evidence="5" id="KW-0325">Glycoprotein</keyword>
<evidence type="ECO:0000256" key="5">
    <source>
        <dbReference type="ARBA" id="ARBA00023180"/>
    </source>
</evidence>
<dbReference type="GO" id="GO:1903037">
    <property type="term" value="P:regulation of leukocyte cell-cell adhesion"/>
    <property type="evidence" value="ECO:0007669"/>
    <property type="project" value="UniProtKB-ARBA"/>
</dbReference>
<sequence length="129" mass="14766">SSDATVNYLSLIVPPDPVVASAGHDIILPCHLSPQTSAVAMDIRWFRDGHFAEPLYLYEDIIREEGRGYEGRVSLFTQELERGNISLLLKNIKVSDRGRYKWQASHLNWIQEADIVLQVTRKLQYIRNA</sequence>
<accession>A0A4W5PAL0</accession>
<reference evidence="9" key="1">
    <citation type="submission" date="2018-06" db="EMBL/GenBank/DDBJ databases">
        <title>Genome assembly of Danube salmon.</title>
        <authorList>
            <person name="Macqueen D.J."/>
            <person name="Gundappa M.K."/>
        </authorList>
    </citation>
    <scope>NUCLEOTIDE SEQUENCE [LARGE SCALE GENOMIC DNA]</scope>
</reference>
<dbReference type="GO" id="GO:0001817">
    <property type="term" value="P:regulation of cytokine production"/>
    <property type="evidence" value="ECO:0007669"/>
    <property type="project" value="TreeGrafter"/>
</dbReference>
<dbReference type="Ensembl" id="ENSHHUT00000060609.1">
    <property type="protein sequence ID" value="ENSHHUP00000058605.1"/>
    <property type="gene ID" value="ENSHHUG00000034856.1"/>
</dbReference>
<reference evidence="8" key="2">
    <citation type="submission" date="2025-08" db="UniProtKB">
        <authorList>
            <consortium name="Ensembl"/>
        </authorList>
    </citation>
    <scope>IDENTIFICATION</scope>
</reference>
<dbReference type="PANTHER" id="PTHR24100:SF130">
    <property type="entry name" value="BUTYROPHILIN-LIKE PROTEIN 9"/>
    <property type="match status" value="1"/>
</dbReference>
<dbReference type="GO" id="GO:0009897">
    <property type="term" value="C:external side of plasma membrane"/>
    <property type="evidence" value="ECO:0007669"/>
    <property type="project" value="TreeGrafter"/>
</dbReference>
<reference evidence="8" key="3">
    <citation type="submission" date="2025-09" db="UniProtKB">
        <authorList>
            <consortium name="Ensembl"/>
        </authorList>
    </citation>
    <scope>IDENTIFICATION</scope>
</reference>
<dbReference type="GO" id="GO:0050863">
    <property type="term" value="P:regulation of T cell activation"/>
    <property type="evidence" value="ECO:0007669"/>
    <property type="project" value="UniProtKB-ARBA"/>
</dbReference>
<comment type="subcellular location">
    <subcellularLocation>
        <location evidence="1">Membrane</location>
    </subcellularLocation>
</comment>
<keyword evidence="3" id="KW-0472">Membrane</keyword>
<protein>
    <recommendedName>
        <fullName evidence="7">Ig-like domain-containing protein</fullName>
    </recommendedName>
</protein>
<evidence type="ECO:0000259" key="7">
    <source>
        <dbReference type="PROSITE" id="PS50835"/>
    </source>
</evidence>
<keyword evidence="6" id="KW-0393">Immunoglobulin domain</keyword>
<dbReference type="InterPro" id="IPR013783">
    <property type="entry name" value="Ig-like_fold"/>
</dbReference>
<keyword evidence="4" id="KW-1015">Disulfide bond</keyword>
<dbReference type="InterPro" id="IPR003599">
    <property type="entry name" value="Ig_sub"/>
</dbReference>
<dbReference type="Pfam" id="PF07686">
    <property type="entry name" value="V-set"/>
    <property type="match status" value="1"/>
</dbReference>
<dbReference type="GeneTree" id="ENSGT01120000271914"/>
<dbReference type="GO" id="GO:0005102">
    <property type="term" value="F:signaling receptor binding"/>
    <property type="evidence" value="ECO:0007669"/>
    <property type="project" value="TreeGrafter"/>
</dbReference>
<evidence type="ECO:0000256" key="2">
    <source>
        <dbReference type="ARBA" id="ARBA00022729"/>
    </source>
</evidence>
<dbReference type="AlphaFoldDB" id="A0A4W5PAL0"/>
<dbReference type="InterPro" id="IPR036179">
    <property type="entry name" value="Ig-like_dom_sf"/>
</dbReference>
<dbReference type="FunFam" id="2.60.40.10:FF:000142">
    <property type="entry name" value="V-set domain-containing T-cell activation inhibitor 1"/>
    <property type="match status" value="1"/>
</dbReference>
<name>A0A4W5PAL0_9TELE</name>
<evidence type="ECO:0000256" key="1">
    <source>
        <dbReference type="ARBA" id="ARBA00004370"/>
    </source>
</evidence>
<evidence type="ECO:0000313" key="9">
    <source>
        <dbReference type="Proteomes" id="UP000314982"/>
    </source>
</evidence>
<dbReference type="SMART" id="SM00409">
    <property type="entry name" value="IG"/>
    <property type="match status" value="1"/>
</dbReference>
<dbReference type="SUPFAM" id="SSF48726">
    <property type="entry name" value="Immunoglobulin"/>
    <property type="match status" value="1"/>
</dbReference>
<evidence type="ECO:0000313" key="8">
    <source>
        <dbReference type="Ensembl" id="ENSHHUP00000058605.1"/>
    </source>
</evidence>
<proteinExistence type="predicted"/>
<dbReference type="PROSITE" id="PS50835">
    <property type="entry name" value="IG_LIKE"/>
    <property type="match status" value="1"/>
</dbReference>
<keyword evidence="2" id="KW-0732">Signal</keyword>
<dbReference type="GO" id="GO:0050852">
    <property type="term" value="P:T cell receptor signaling pathway"/>
    <property type="evidence" value="ECO:0007669"/>
    <property type="project" value="TreeGrafter"/>
</dbReference>
<evidence type="ECO:0000256" key="4">
    <source>
        <dbReference type="ARBA" id="ARBA00023157"/>
    </source>
</evidence>
<dbReference type="InterPro" id="IPR013106">
    <property type="entry name" value="Ig_V-set"/>
</dbReference>
<evidence type="ECO:0000256" key="3">
    <source>
        <dbReference type="ARBA" id="ARBA00023136"/>
    </source>
</evidence>
<dbReference type="Gene3D" id="2.60.40.10">
    <property type="entry name" value="Immunoglobulins"/>
    <property type="match status" value="1"/>
</dbReference>
<organism evidence="8 9">
    <name type="scientific">Hucho hucho</name>
    <name type="common">huchen</name>
    <dbReference type="NCBI Taxonomy" id="62062"/>
    <lineage>
        <taxon>Eukaryota</taxon>
        <taxon>Metazoa</taxon>
        <taxon>Chordata</taxon>
        <taxon>Craniata</taxon>
        <taxon>Vertebrata</taxon>
        <taxon>Euteleostomi</taxon>
        <taxon>Actinopterygii</taxon>
        <taxon>Neopterygii</taxon>
        <taxon>Teleostei</taxon>
        <taxon>Protacanthopterygii</taxon>
        <taxon>Salmoniformes</taxon>
        <taxon>Salmonidae</taxon>
        <taxon>Salmoninae</taxon>
        <taxon>Hucho</taxon>
    </lineage>
</organism>
<feature type="domain" description="Ig-like" evidence="7">
    <location>
        <begin position="9"/>
        <end position="124"/>
    </location>
</feature>